<organism evidence="1 2">
    <name type="scientific">Aerosakkonema funiforme FACHB-1375</name>
    <dbReference type="NCBI Taxonomy" id="2949571"/>
    <lineage>
        <taxon>Bacteria</taxon>
        <taxon>Bacillati</taxon>
        <taxon>Cyanobacteriota</taxon>
        <taxon>Cyanophyceae</taxon>
        <taxon>Oscillatoriophycideae</taxon>
        <taxon>Aerosakkonematales</taxon>
        <taxon>Aerosakkonemataceae</taxon>
        <taxon>Aerosakkonema</taxon>
    </lineage>
</organism>
<dbReference type="CDD" id="cd00761">
    <property type="entry name" value="Glyco_tranf_GTA_type"/>
    <property type="match status" value="1"/>
</dbReference>
<sequence>MKEKPILSIVTPTTGKYSDYWLEQLLKVKGNVEFVLVYYPNIPIRPVDDPRVKILTSPYKGEMMQRFVGLLNASGEYVLALDDDDFVHPDVEELTKNYFHKFPESWVLRLKKENIDFKDEERIKKEWNAIPDVNQLEVCQKTPENPYPYQQGNYTGLLEIPVAPLDKNLDIQYILWPLGERKDNFGYHFENFNNIVWKNELVQKALPDLSQATKVLGAITWIPSTGFDRLLGLFVQAKFFEKDAIIGHWMPKPEQIRYIDKPAALKPPRFHVVSDVLLVKYFPQYGYLWNLFFSKLYGVPRTIGKAVKWKLIKK</sequence>
<accession>A0A926ZGF1</accession>
<proteinExistence type="predicted"/>
<reference evidence="1" key="1">
    <citation type="journal article" date="2015" name="ISME J.">
        <title>Draft Genome Sequence of Streptomyces incarnatus NRRL8089, which Produces the Nucleoside Antibiotic Sinefungin.</title>
        <authorList>
            <person name="Oshima K."/>
            <person name="Hattori M."/>
            <person name="Shimizu H."/>
            <person name="Fukuda K."/>
            <person name="Nemoto M."/>
            <person name="Inagaki K."/>
            <person name="Tamura T."/>
        </authorList>
    </citation>
    <scope>NUCLEOTIDE SEQUENCE</scope>
    <source>
        <strain evidence="1">FACHB-1375</strain>
    </source>
</reference>
<dbReference type="Proteomes" id="UP000641646">
    <property type="component" value="Unassembled WGS sequence"/>
</dbReference>
<reference evidence="1" key="2">
    <citation type="submission" date="2020-08" db="EMBL/GenBank/DDBJ databases">
        <authorList>
            <person name="Chen M."/>
            <person name="Teng W."/>
            <person name="Zhao L."/>
            <person name="Hu C."/>
            <person name="Zhou Y."/>
            <person name="Han B."/>
            <person name="Song L."/>
            <person name="Shu W."/>
        </authorList>
    </citation>
    <scope>NUCLEOTIDE SEQUENCE</scope>
    <source>
        <strain evidence="1">FACHB-1375</strain>
    </source>
</reference>
<name>A0A926ZGF1_9CYAN</name>
<dbReference type="RefSeq" id="WP_190464966.1">
    <property type="nucleotide sequence ID" value="NZ_JACJPW010000032.1"/>
</dbReference>
<keyword evidence="2" id="KW-1185">Reference proteome</keyword>
<dbReference type="EMBL" id="JACJPW010000032">
    <property type="protein sequence ID" value="MBD2182153.1"/>
    <property type="molecule type" value="Genomic_DNA"/>
</dbReference>
<protein>
    <submittedName>
        <fullName evidence="1">Glycosyltransferase family 2 protein</fullName>
    </submittedName>
</protein>
<dbReference type="Gene3D" id="3.90.550.10">
    <property type="entry name" value="Spore Coat Polysaccharide Biosynthesis Protein SpsA, Chain A"/>
    <property type="match status" value="1"/>
</dbReference>
<dbReference type="AlphaFoldDB" id="A0A926ZGF1"/>
<evidence type="ECO:0000313" key="1">
    <source>
        <dbReference type="EMBL" id="MBD2182153.1"/>
    </source>
</evidence>
<comment type="caution">
    <text evidence="1">The sequence shown here is derived from an EMBL/GenBank/DDBJ whole genome shotgun (WGS) entry which is preliminary data.</text>
</comment>
<dbReference type="InterPro" id="IPR029044">
    <property type="entry name" value="Nucleotide-diphossugar_trans"/>
</dbReference>
<evidence type="ECO:0000313" key="2">
    <source>
        <dbReference type="Proteomes" id="UP000641646"/>
    </source>
</evidence>
<dbReference type="SUPFAM" id="SSF53448">
    <property type="entry name" value="Nucleotide-diphospho-sugar transferases"/>
    <property type="match status" value="1"/>
</dbReference>
<gene>
    <name evidence="1" type="ORF">H6G03_13745</name>
</gene>